<feature type="repeat" description="TPR" evidence="4">
    <location>
        <begin position="57"/>
        <end position="90"/>
    </location>
</feature>
<dbReference type="InterPro" id="IPR050330">
    <property type="entry name" value="Bact_OuterMem_StrucFunc"/>
</dbReference>
<dbReference type="Gene3D" id="2.120.10.30">
    <property type="entry name" value="TolB, C-terminal domain"/>
    <property type="match status" value="1"/>
</dbReference>
<dbReference type="PROSITE" id="PS50293">
    <property type="entry name" value="TPR_REGION"/>
    <property type="match status" value="1"/>
</dbReference>
<dbReference type="Pfam" id="PF00691">
    <property type="entry name" value="OmpA"/>
    <property type="match status" value="1"/>
</dbReference>
<keyword evidence="6" id="KW-0732">Signal</keyword>
<feature type="signal peptide" evidence="6">
    <location>
        <begin position="1"/>
        <end position="22"/>
    </location>
</feature>
<keyword evidence="2 5" id="KW-0472">Membrane</keyword>
<evidence type="ECO:0000313" key="9">
    <source>
        <dbReference type="Proteomes" id="UP000829998"/>
    </source>
</evidence>
<protein>
    <submittedName>
        <fullName evidence="8">OmpA family protein</fullName>
    </submittedName>
</protein>
<dbReference type="SUPFAM" id="SSF103088">
    <property type="entry name" value="OmpA-like"/>
    <property type="match status" value="1"/>
</dbReference>
<keyword evidence="3" id="KW-0998">Cell outer membrane</keyword>
<dbReference type="Pfam" id="PF00515">
    <property type="entry name" value="TPR_1"/>
    <property type="match status" value="1"/>
</dbReference>
<dbReference type="SUPFAM" id="SSF82171">
    <property type="entry name" value="DPP6 N-terminal domain-like"/>
    <property type="match status" value="1"/>
</dbReference>
<gene>
    <name evidence="8" type="ORF">M0M44_11630</name>
</gene>
<feature type="chain" id="PRO_5046329035" evidence="6">
    <location>
        <begin position="23"/>
        <end position="659"/>
    </location>
</feature>
<dbReference type="CDD" id="cd07185">
    <property type="entry name" value="OmpA_C-like"/>
    <property type="match status" value="1"/>
</dbReference>
<evidence type="ECO:0000256" key="1">
    <source>
        <dbReference type="ARBA" id="ARBA00004442"/>
    </source>
</evidence>
<dbReference type="SUPFAM" id="SSF49478">
    <property type="entry name" value="Cna protein B-type domain"/>
    <property type="match status" value="1"/>
</dbReference>
<sequence>MVIKMLKFAFRLFIVFALQANAQHKKTEKADNYYDNFAFIEAIKSYKKELKTGNNSIELYTKLGNSYYFNGNYAEAMNCYSKAIDMEPNIIPEYYLRYAQCLDNAKKYQEAKHVINIYYSKVGKIGLTENWSEFNLFNGIQKYSGRYTINPIEINSSSSDFGSALYNGNKLIYASARDTSAFIKRQHSWNEKSFLKLYVANIADDGSLSNQVILKGDVNTKYHQSSPTVTKDGKKMFFTRNNYIEGKLLEDKNGISRLKIYSAENIGGEWKNVKELPYPINSDGFSSGHPALNADETELYFSSDRYNSFGNSDLYVVSLSKEGFVGTEVTKLPDEINTLGRETYPFVDDSGVLYFSSDGHAGFGGLDVFAAQKDDKGVYHLLNVGDGVNSNHDDFAYIIQNSTKEGFFSSNRTGNDDIYRFIENKPLVFDFDINPIVFGTLKYHGTEKPIEGISIEVFNAVNERLKTIYSDKNGKYSISLNPYKDYKFIYKKAGLTELHEDVKSLKPAEKRECSKLFLNEMEVLVDDKKLTIEQGSDLNNLLKLDPIYFDYNGYEIRESSKACLNKIVKVMMERPNLSLEVNSYTDSRGRDDLNMKLSENRAESTVDYLVAHGINKERLKGKGYGETRLINNCFNNVMCSKGQHQLNRRSEFIVHLIKN</sequence>
<reference evidence="8 9" key="1">
    <citation type="submission" date="2022-04" db="EMBL/GenBank/DDBJ databases">
        <authorList>
            <person name="Ra J.-S."/>
            <person name="Kim S.-B."/>
        </authorList>
    </citation>
    <scope>NUCLEOTIDE SEQUENCE [LARGE SCALE GENOMIC DNA]</scope>
    <source>
        <strain evidence="8 9">MMS21-Er5</strain>
    </source>
</reference>
<dbReference type="PROSITE" id="PS50005">
    <property type="entry name" value="TPR"/>
    <property type="match status" value="1"/>
</dbReference>
<evidence type="ECO:0000256" key="5">
    <source>
        <dbReference type="PROSITE-ProRule" id="PRU00473"/>
    </source>
</evidence>
<feature type="domain" description="OmpA-like" evidence="7">
    <location>
        <begin position="536"/>
        <end position="658"/>
    </location>
</feature>
<dbReference type="Gene3D" id="1.25.40.10">
    <property type="entry name" value="Tetratricopeptide repeat domain"/>
    <property type="match status" value="1"/>
</dbReference>
<dbReference type="EMBL" id="CP096829">
    <property type="protein sequence ID" value="UPZ17971.1"/>
    <property type="molecule type" value="Genomic_DNA"/>
</dbReference>
<dbReference type="SMART" id="SM00028">
    <property type="entry name" value="TPR"/>
    <property type="match status" value="1"/>
</dbReference>
<evidence type="ECO:0000256" key="4">
    <source>
        <dbReference type="PROSITE-ProRule" id="PRU00339"/>
    </source>
</evidence>
<evidence type="ECO:0000256" key="3">
    <source>
        <dbReference type="ARBA" id="ARBA00023237"/>
    </source>
</evidence>
<dbReference type="SUPFAM" id="SSF48452">
    <property type="entry name" value="TPR-like"/>
    <property type="match status" value="1"/>
</dbReference>
<evidence type="ECO:0000313" key="8">
    <source>
        <dbReference type="EMBL" id="UPZ17971.1"/>
    </source>
</evidence>
<evidence type="ECO:0000259" key="7">
    <source>
        <dbReference type="PROSITE" id="PS51123"/>
    </source>
</evidence>
<dbReference type="InterPro" id="IPR019734">
    <property type="entry name" value="TPR_rpt"/>
</dbReference>
<dbReference type="Proteomes" id="UP000829998">
    <property type="component" value="Chromosome"/>
</dbReference>
<evidence type="ECO:0000256" key="6">
    <source>
        <dbReference type="SAM" id="SignalP"/>
    </source>
</evidence>
<accession>A0ABY4M1T7</accession>
<dbReference type="PROSITE" id="PS51123">
    <property type="entry name" value="OMPA_2"/>
    <property type="match status" value="1"/>
</dbReference>
<dbReference type="PANTHER" id="PTHR30329:SF21">
    <property type="entry name" value="LIPOPROTEIN YIAD-RELATED"/>
    <property type="match status" value="1"/>
</dbReference>
<dbReference type="RefSeq" id="WP_248729909.1">
    <property type="nucleotide sequence ID" value="NZ_CP096829.1"/>
</dbReference>
<dbReference type="PANTHER" id="PTHR30329">
    <property type="entry name" value="STATOR ELEMENT OF FLAGELLAR MOTOR COMPLEX"/>
    <property type="match status" value="1"/>
</dbReference>
<comment type="subcellular location">
    <subcellularLocation>
        <location evidence="1">Cell outer membrane</location>
    </subcellularLocation>
</comment>
<dbReference type="InterPro" id="IPR006664">
    <property type="entry name" value="OMP_bac"/>
</dbReference>
<dbReference type="InterPro" id="IPR011659">
    <property type="entry name" value="WD40"/>
</dbReference>
<keyword evidence="4" id="KW-0802">TPR repeat</keyword>
<organism evidence="8 9">
    <name type="scientific">Flavobacterium humidisoli</name>
    <dbReference type="NCBI Taxonomy" id="2937442"/>
    <lineage>
        <taxon>Bacteria</taxon>
        <taxon>Pseudomonadati</taxon>
        <taxon>Bacteroidota</taxon>
        <taxon>Flavobacteriia</taxon>
        <taxon>Flavobacteriales</taxon>
        <taxon>Flavobacteriaceae</taxon>
        <taxon>Flavobacterium</taxon>
    </lineage>
</organism>
<dbReference type="Pfam" id="PF07676">
    <property type="entry name" value="PD40"/>
    <property type="match status" value="2"/>
</dbReference>
<name>A0ABY4M1T7_9FLAO</name>
<dbReference type="InterPro" id="IPR006665">
    <property type="entry name" value="OmpA-like"/>
</dbReference>
<dbReference type="InterPro" id="IPR011042">
    <property type="entry name" value="6-blade_b-propeller_TolB-like"/>
</dbReference>
<evidence type="ECO:0000256" key="2">
    <source>
        <dbReference type="ARBA" id="ARBA00023136"/>
    </source>
</evidence>
<dbReference type="InterPro" id="IPR036737">
    <property type="entry name" value="OmpA-like_sf"/>
</dbReference>
<keyword evidence="9" id="KW-1185">Reference proteome</keyword>
<dbReference type="Gene3D" id="3.30.1330.60">
    <property type="entry name" value="OmpA-like domain"/>
    <property type="match status" value="1"/>
</dbReference>
<dbReference type="PRINTS" id="PR01021">
    <property type="entry name" value="OMPADOMAIN"/>
</dbReference>
<proteinExistence type="predicted"/>
<dbReference type="InterPro" id="IPR011990">
    <property type="entry name" value="TPR-like_helical_dom_sf"/>
</dbReference>